<dbReference type="AlphaFoldDB" id="A0A7S8FC21"/>
<name>A0A7S8FC21_9BACT</name>
<proteinExistence type="predicted"/>
<dbReference type="EMBL" id="CP047423">
    <property type="protein sequence ID" value="QPD03072.1"/>
    <property type="molecule type" value="Genomic_DNA"/>
</dbReference>
<accession>A0A7S8FC21</accession>
<dbReference type="Proteomes" id="UP000593737">
    <property type="component" value="Chromosome"/>
</dbReference>
<dbReference type="KEGG" id="nkf:Nkreftii_000846"/>
<evidence type="ECO:0000313" key="2">
    <source>
        <dbReference type="Proteomes" id="UP000593737"/>
    </source>
</evidence>
<sequence>MVKFFGVLVLLFGAFGAGYYLGQRPVGTLQRTVAELQQSLKDVSRNVLDTTLGIERDLRRRQGLVEAKSRLVQTKAHMVDRNYGDAAKELTEAIDSVEAITKGAKVDPMTTALRDLAGSLREVKLELAMGKSVTLKKLDELQLKMDQLLSK</sequence>
<protein>
    <submittedName>
        <fullName evidence="1">Uncharacterized protein</fullName>
    </submittedName>
</protein>
<gene>
    <name evidence="1" type="ORF">Nkreftii_000846</name>
</gene>
<reference evidence="1 2" key="1">
    <citation type="journal article" date="2020" name="ISME J.">
        <title>Enrichment and physiological characterization of a novel comammox Nitrospira indicates ammonium inhibition of complete nitrification.</title>
        <authorList>
            <person name="Sakoula D."/>
            <person name="Koch H."/>
            <person name="Frank J."/>
            <person name="Jetten M.S.M."/>
            <person name="van Kessel M.A.H.J."/>
            <person name="Lucker S."/>
        </authorList>
    </citation>
    <scope>NUCLEOTIDE SEQUENCE [LARGE SCALE GENOMIC DNA]</scope>
    <source>
        <strain evidence="1">Comreactor17</strain>
    </source>
</reference>
<organism evidence="1 2">
    <name type="scientific">Candidatus Nitrospira kreftii</name>
    <dbReference type="NCBI Taxonomy" id="2652173"/>
    <lineage>
        <taxon>Bacteria</taxon>
        <taxon>Pseudomonadati</taxon>
        <taxon>Nitrospirota</taxon>
        <taxon>Nitrospiria</taxon>
        <taxon>Nitrospirales</taxon>
        <taxon>Nitrospiraceae</taxon>
        <taxon>Nitrospira</taxon>
    </lineage>
</organism>
<evidence type="ECO:0000313" key="1">
    <source>
        <dbReference type="EMBL" id="QPD03072.1"/>
    </source>
</evidence>